<reference evidence="1" key="1">
    <citation type="submission" date="2020-11" db="EMBL/GenBank/DDBJ databases">
        <authorList>
            <person name="Konstantinou D."/>
            <person name="Gkelis S."/>
            <person name="Popin R."/>
            <person name="Fewer D."/>
            <person name="Sivonen K."/>
        </authorList>
    </citation>
    <scope>NUCLEOTIDE SEQUENCE</scope>
    <source>
        <strain evidence="1">TAU-MAC 1115</strain>
    </source>
</reference>
<evidence type="ECO:0000313" key="2">
    <source>
        <dbReference type="Proteomes" id="UP000717364"/>
    </source>
</evidence>
<reference evidence="1" key="2">
    <citation type="journal article" date="2021" name="Mar. Drugs">
        <title>Genome Reduction and Secondary Metabolism of the Marine Sponge-Associated Cyanobacterium Leptothoe.</title>
        <authorList>
            <person name="Konstantinou D."/>
            <person name="Popin R.V."/>
            <person name="Fewer D.P."/>
            <person name="Sivonen K."/>
            <person name="Gkelis S."/>
        </authorList>
    </citation>
    <scope>NUCLEOTIDE SEQUENCE</scope>
    <source>
        <strain evidence="1">TAU-MAC 1115</strain>
    </source>
</reference>
<protein>
    <submittedName>
        <fullName evidence="1">Uncharacterized protein</fullName>
    </submittedName>
</protein>
<comment type="caution">
    <text evidence="1">The sequence shown here is derived from an EMBL/GenBank/DDBJ whole genome shotgun (WGS) entry which is preliminary data.</text>
</comment>
<dbReference type="InterPro" id="IPR048261">
    <property type="entry name" value="SlpA/SlyD-like_ins_sf"/>
</dbReference>
<evidence type="ECO:0000313" key="1">
    <source>
        <dbReference type="EMBL" id="MBT9318011.1"/>
    </source>
</evidence>
<dbReference type="AlphaFoldDB" id="A0A947GSM7"/>
<accession>A0A947GSM7</accession>
<dbReference type="Proteomes" id="UP000717364">
    <property type="component" value="Unassembled WGS sequence"/>
</dbReference>
<dbReference type="EMBL" id="JADOES010000073">
    <property type="protein sequence ID" value="MBT9318011.1"/>
    <property type="molecule type" value="Genomic_DNA"/>
</dbReference>
<dbReference type="RefSeq" id="WP_215611073.1">
    <property type="nucleotide sequence ID" value="NZ_JADOES010000073.1"/>
</dbReference>
<sequence>MDYSAIVRTIDQCTGFDLYRLYVAIGKMLEDPKRITEVKRRLHAGDTVEYLDPSKNRVVAAKLIKFQRTKVVVKNLEDHEEWIIPYYALNIYGANTIITENVKEGLGRNEVTVGDQVGFFDRDGNERYGKVIRLNQKTVTLDCNHQKWRVAYSFLFKVIDLDVNVTQL</sequence>
<organism evidence="1 2">
    <name type="scientific">Leptothoe spongobia TAU-MAC 1115</name>
    <dbReference type="NCBI Taxonomy" id="1967444"/>
    <lineage>
        <taxon>Bacteria</taxon>
        <taxon>Bacillati</taxon>
        <taxon>Cyanobacteriota</taxon>
        <taxon>Cyanophyceae</taxon>
        <taxon>Nodosilineales</taxon>
        <taxon>Cymatolegaceae</taxon>
        <taxon>Leptothoe</taxon>
        <taxon>Leptothoe spongobia</taxon>
    </lineage>
</organism>
<dbReference type="Gene3D" id="2.40.10.330">
    <property type="match status" value="1"/>
</dbReference>
<gene>
    <name evidence="1" type="ORF">IXB50_21585</name>
</gene>
<keyword evidence="2" id="KW-1185">Reference proteome</keyword>
<proteinExistence type="predicted"/>
<name>A0A947GSM7_9CYAN</name>